<evidence type="ECO:0000256" key="1">
    <source>
        <dbReference type="SAM" id="Coils"/>
    </source>
</evidence>
<dbReference type="OrthoDB" id="1937661at2759"/>
<dbReference type="RefSeq" id="XP_012569729.1">
    <property type="nucleotide sequence ID" value="XM_012714275.2"/>
</dbReference>
<dbReference type="Proteomes" id="UP000087171">
    <property type="component" value="Chromosome Ca1"/>
</dbReference>
<evidence type="ECO:0000313" key="2">
    <source>
        <dbReference type="Proteomes" id="UP000087171"/>
    </source>
</evidence>
<sequence>MGCISSKLIIARSISFHEERNQRSKRIANSIPLLEDLIKASNKLHSRSLSSNTTSKLAVEPEIPEHIVYSLTQENLPGFEDKDELRYKGDIGNRSFHTVEEYDDMVNRIWLTKSQIVQQSEFNNEDGDDDVGRGSEIKIDLQEKDSISKNEEVVPSHETRMLESVSQGVGTIEKGNKRKAIAKRLESLSIPSNVECPATGSLRESLATDGIYSPGSYITPKFGSYSSMNIRNENESSEDSILPELISAFEECMQKLEAEEENILKQILENVEEEIDEGMRT</sequence>
<dbReference type="RefSeq" id="XP_073226278.1">
    <property type="nucleotide sequence ID" value="XM_073370177.1"/>
</dbReference>
<reference evidence="2" key="1">
    <citation type="journal article" date="2013" name="Nat. Biotechnol.">
        <title>Draft genome sequence of chickpea (Cicer arietinum) provides a resource for trait improvement.</title>
        <authorList>
            <person name="Varshney R.K."/>
            <person name="Song C."/>
            <person name="Saxena R.K."/>
            <person name="Azam S."/>
            <person name="Yu S."/>
            <person name="Sharpe A.G."/>
            <person name="Cannon S."/>
            <person name="Baek J."/>
            <person name="Rosen B.D."/>
            <person name="Tar'an B."/>
            <person name="Millan T."/>
            <person name="Zhang X."/>
            <person name="Ramsay L.D."/>
            <person name="Iwata A."/>
            <person name="Wang Y."/>
            <person name="Nelson W."/>
            <person name="Farmer A.D."/>
            <person name="Gaur P.M."/>
            <person name="Soderlund C."/>
            <person name="Penmetsa R.V."/>
            <person name="Xu C."/>
            <person name="Bharti A.K."/>
            <person name="He W."/>
            <person name="Winter P."/>
            <person name="Zhao S."/>
            <person name="Hane J.K."/>
            <person name="Carrasquilla-Garcia N."/>
            <person name="Condie J.A."/>
            <person name="Upadhyaya H.D."/>
            <person name="Luo M.C."/>
            <person name="Thudi M."/>
            <person name="Gowda C.L."/>
            <person name="Singh N.P."/>
            <person name="Lichtenzveig J."/>
            <person name="Gali K.K."/>
            <person name="Rubio J."/>
            <person name="Nadarajan N."/>
            <person name="Dolezel J."/>
            <person name="Bansal K.C."/>
            <person name="Xu X."/>
            <person name="Edwards D."/>
            <person name="Zhang G."/>
            <person name="Kahl G."/>
            <person name="Gil J."/>
            <person name="Singh K.B."/>
            <person name="Datta S.K."/>
            <person name="Jackson S.A."/>
            <person name="Wang J."/>
            <person name="Cook D.R."/>
        </authorList>
    </citation>
    <scope>NUCLEOTIDE SEQUENCE [LARGE SCALE GENOMIC DNA]</scope>
    <source>
        <strain evidence="2">cv. CDC Frontier</strain>
    </source>
</reference>
<keyword evidence="2" id="KW-1185">Reference proteome</keyword>
<dbReference type="KEGG" id="cam:101507534"/>
<dbReference type="RefSeq" id="XP_004486404.1">
    <property type="nucleotide sequence ID" value="XM_004486347.3"/>
</dbReference>
<dbReference type="eggNOG" id="ENOG502S0KC">
    <property type="taxonomic scope" value="Eukaryota"/>
</dbReference>
<evidence type="ECO:0000313" key="3">
    <source>
        <dbReference type="RefSeq" id="XP_004486404.1"/>
    </source>
</evidence>
<dbReference type="RefSeq" id="XP_027186980.1">
    <property type="nucleotide sequence ID" value="XM_027331179.1"/>
</dbReference>
<proteinExistence type="predicted"/>
<dbReference type="AlphaFoldDB" id="A0A1S3E2Y2"/>
<protein>
    <submittedName>
        <fullName evidence="3 4">Uncharacterized protein LOC101507534</fullName>
    </submittedName>
</protein>
<name>A0A1S3E2Y2_CICAR</name>
<dbReference type="PaxDb" id="3827-XP_004486404.1"/>
<gene>
    <name evidence="3 4 5" type="primary">LOC101507534</name>
</gene>
<dbReference type="GeneID" id="101507534"/>
<evidence type="ECO:0000313" key="5">
    <source>
        <dbReference type="RefSeq" id="XP_027186980.1"/>
    </source>
</evidence>
<organism evidence="2 4">
    <name type="scientific">Cicer arietinum</name>
    <name type="common">Chickpea</name>
    <name type="synonym">Garbanzo</name>
    <dbReference type="NCBI Taxonomy" id="3827"/>
    <lineage>
        <taxon>Eukaryota</taxon>
        <taxon>Viridiplantae</taxon>
        <taxon>Streptophyta</taxon>
        <taxon>Embryophyta</taxon>
        <taxon>Tracheophyta</taxon>
        <taxon>Spermatophyta</taxon>
        <taxon>Magnoliopsida</taxon>
        <taxon>eudicotyledons</taxon>
        <taxon>Gunneridae</taxon>
        <taxon>Pentapetalae</taxon>
        <taxon>rosids</taxon>
        <taxon>fabids</taxon>
        <taxon>Fabales</taxon>
        <taxon>Fabaceae</taxon>
        <taxon>Papilionoideae</taxon>
        <taxon>50 kb inversion clade</taxon>
        <taxon>NPAAA clade</taxon>
        <taxon>Hologalegina</taxon>
        <taxon>IRL clade</taxon>
        <taxon>Cicereae</taxon>
        <taxon>Cicer</taxon>
    </lineage>
</organism>
<keyword evidence="1" id="KW-0175">Coiled coil</keyword>
<evidence type="ECO:0000313" key="4">
    <source>
        <dbReference type="RefSeq" id="XP_012569729.1"/>
    </source>
</evidence>
<reference evidence="3 4" key="2">
    <citation type="submission" date="2025-04" db="UniProtKB">
        <authorList>
            <consortium name="RefSeq"/>
        </authorList>
    </citation>
    <scope>IDENTIFICATION</scope>
    <source>
        <tissue evidence="3 4">Etiolated seedlings</tissue>
    </source>
</reference>
<feature type="coiled-coil region" evidence="1">
    <location>
        <begin position="246"/>
        <end position="277"/>
    </location>
</feature>
<accession>A0A1S3E2Y2</accession>